<evidence type="ECO:0000256" key="1">
    <source>
        <dbReference type="SAM" id="MobiDB-lite"/>
    </source>
</evidence>
<evidence type="ECO:0000313" key="3">
    <source>
        <dbReference type="Proteomes" id="UP000756132"/>
    </source>
</evidence>
<feature type="region of interest" description="Disordered" evidence="1">
    <location>
        <begin position="123"/>
        <end position="146"/>
    </location>
</feature>
<sequence length="146" mass="16648">MPYTLLQALGYIAQHETLQWERIFSPPNSPRYPIILKINRKTNTASSYIDRSCKLRLTRRDGVRKKSMLVFKRSRTKGGRSAKCQYQPCGETCLKGTGCKICGTFVKMWVDDLEKAVPALEAQKKEKEKEREVGESDSGYSSMCES</sequence>
<dbReference type="KEGG" id="ffu:CLAFUR5_02675"/>
<reference evidence="2" key="2">
    <citation type="journal article" date="2022" name="Microb. Genom.">
        <title>A chromosome-scale genome assembly of the tomato pathogen Cladosporium fulvum reveals a compartmentalized genome architecture and the presence of a dispensable chromosome.</title>
        <authorList>
            <person name="Zaccaron A.Z."/>
            <person name="Chen L.H."/>
            <person name="Samaras A."/>
            <person name="Stergiopoulos I."/>
        </authorList>
    </citation>
    <scope>NUCLEOTIDE SEQUENCE</scope>
    <source>
        <strain evidence="2">Race5_Kim</strain>
    </source>
</reference>
<dbReference type="GeneID" id="71982553"/>
<gene>
    <name evidence="2" type="ORF">CLAFUR5_02675</name>
</gene>
<evidence type="ECO:0000313" key="2">
    <source>
        <dbReference type="EMBL" id="UJO14484.1"/>
    </source>
</evidence>
<accession>A0A9Q8LC23</accession>
<keyword evidence="3" id="KW-1185">Reference proteome</keyword>
<name>A0A9Q8LC23_PASFU</name>
<dbReference type="AlphaFoldDB" id="A0A9Q8LC23"/>
<proteinExistence type="predicted"/>
<dbReference type="EMBL" id="CP090164">
    <property type="protein sequence ID" value="UJO14484.1"/>
    <property type="molecule type" value="Genomic_DNA"/>
</dbReference>
<reference evidence="2" key="1">
    <citation type="submission" date="2021-12" db="EMBL/GenBank/DDBJ databases">
        <authorList>
            <person name="Zaccaron A."/>
            <person name="Stergiopoulos I."/>
        </authorList>
    </citation>
    <scope>NUCLEOTIDE SEQUENCE</scope>
    <source>
        <strain evidence="2">Race5_Kim</strain>
    </source>
</reference>
<protein>
    <submittedName>
        <fullName evidence="2">Uncharacterized protein</fullName>
    </submittedName>
</protein>
<feature type="compositionally biased region" description="Basic and acidic residues" evidence="1">
    <location>
        <begin position="123"/>
        <end position="134"/>
    </location>
</feature>
<dbReference type="RefSeq" id="XP_047758850.1">
    <property type="nucleotide sequence ID" value="XM_047901823.1"/>
</dbReference>
<dbReference type="Proteomes" id="UP000756132">
    <property type="component" value="Chromosome 2"/>
</dbReference>
<organism evidence="2 3">
    <name type="scientific">Passalora fulva</name>
    <name type="common">Tomato leaf mold</name>
    <name type="synonym">Cladosporium fulvum</name>
    <dbReference type="NCBI Taxonomy" id="5499"/>
    <lineage>
        <taxon>Eukaryota</taxon>
        <taxon>Fungi</taxon>
        <taxon>Dikarya</taxon>
        <taxon>Ascomycota</taxon>
        <taxon>Pezizomycotina</taxon>
        <taxon>Dothideomycetes</taxon>
        <taxon>Dothideomycetidae</taxon>
        <taxon>Mycosphaerellales</taxon>
        <taxon>Mycosphaerellaceae</taxon>
        <taxon>Fulvia</taxon>
    </lineage>
</organism>